<evidence type="ECO:0000256" key="1">
    <source>
        <dbReference type="ARBA" id="ARBA00010537"/>
    </source>
</evidence>
<dbReference type="NCBIfam" id="TIGR01632">
    <property type="entry name" value="L11_bact"/>
    <property type="match status" value="1"/>
</dbReference>
<protein>
    <recommendedName>
        <fullName evidence="4">Large ribosomal subunit protein uL11m</fullName>
    </recommendedName>
</protein>
<dbReference type="InterPro" id="IPR020784">
    <property type="entry name" value="Ribosomal_uL11_N"/>
</dbReference>
<reference evidence="8 9" key="1">
    <citation type="journal article" date="2012" name="Genome Biol.">
        <title>The genome of the polar eukaryotic microalga coccomyxa subellipsoidea reveals traits of cold adaptation.</title>
        <authorList>
            <person name="Blanc G."/>
            <person name="Agarkova I."/>
            <person name="Grimwood J."/>
            <person name="Kuo A."/>
            <person name="Brueggeman A."/>
            <person name="Dunigan D."/>
            <person name="Gurnon J."/>
            <person name="Ladunga I."/>
            <person name="Lindquist E."/>
            <person name="Lucas S."/>
            <person name="Pangilinan J."/>
            <person name="Proschold T."/>
            <person name="Salamov A."/>
            <person name="Schmutz J."/>
            <person name="Weeks D."/>
            <person name="Yamada T."/>
            <person name="Claverie J.M."/>
            <person name="Grigoriev I."/>
            <person name="Van Etten J."/>
            <person name="Lomsadze A."/>
            <person name="Borodovsky M."/>
        </authorList>
    </citation>
    <scope>NUCLEOTIDE SEQUENCE [LARGE SCALE GENOMIC DNA]</scope>
    <source>
        <strain evidence="8 9">C-169</strain>
    </source>
</reference>
<dbReference type="SUPFAM" id="SSF54747">
    <property type="entry name" value="Ribosomal L11/L12e N-terminal domain"/>
    <property type="match status" value="1"/>
</dbReference>
<dbReference type="OrthoDB" id="1091498at2759"/>
<dbReference type="FunFam" id="3.30.1550.10:FF:000005">
    <property type="entry name" value="50S ribosomal protein L11"/>
    <property type="match status" value="1"/>
</dbReference>
<accession>I0Z3W3</accession>
<dbReference type="SMART" id="SM00649">
    <property type="entry name" value="RL11"/>
    <property type="match status" value="1"/>
</dbReference>
<evidence type="ECO:0000256" key="5">
    <source>
        <dbReference type="RuleBase" id="RU003978"/>
    </source>
</evidence>
<dbReference type="RefSeq" id="XP_005649876.1">
    <property type="nucleotide sequence ID" value="XM_005649819.1"/>
</dbReference>
<dbReference type="Gene3D" id="3.30.1550.10">
    <property type="entry name" value="Ribosomal protein L11/L12, N-terminal domain"/>
    <property type="match status" value="1"/>
</dbReference>
<name>I0Z3W3_COCSC</name>
<dbReference type="PANTHER" id="PTHR11661:SF1">
    <property type="entry name" value="LARGE RIBOSOMAL SUBUNIT PROTEIN UL11M"/>
    <property type="match status" value="1"/>
</dbReference>
<feature type="domain" description="Large ribosomal subunit protein uL11 C-terminal" evidence="6">
    <location>
        <begin position="75"/>
        <end position="144"/>
    </location>
</feature>
<dbReference type="AlphaFoldDB" id="I0Z3W3"/>
<evidence type="ECO:0000256" key="2">
    <source>
        <dbReference type="ARBA" id="ARBA00022980"/>
    </source>
</evidence>
<feature type="domain" description="Large ribosomal subunit protein uL11 N-terminal" evidence="7">
    <location>
        <begin position="12"/>
        <end position="70"/>
    </location>
</feature>
<evidence type="ECO:0000259" key="7">
    <source>
        <dbReference type="Pfam" id="PF03946"/>
    </source>
</evidence>
<dbReference type="InterPro" id="IPR020783">
    <property type="entry name" value="Ribosomal_uL11_C"/>
</dbReference>
<gene>
    <name evidence="8" type="ORF">COCSUDRAFT_13513</name>
</gene>
<dbReference type="GO" id="GO:0003735">
    <property type="term" value="F:structural constituent of ribosome"/>
    <property type="evidence" value="ECO:0007669"/>
    <property type="project" value="InterPro"/>
</dbReference>
<dbReference type="Pfam" id="PF03946">
    <property type="entry name" value="Ribosomal_L11_N"/>
    <property type="match status" value="1"/>
</dbReference>
<keyword evidence="2 5" id="KW-0689">Ribosomal protein</keyword>
<dbReference type="Proteomes" id="UP000007264">
    <property type="component" value="Unassembled WGS sequence"/>
</dbReference>
<evidence type="ECO:0000313" key="8">
    <source>
        <dbReference type="EMBL" id="EIE25332.1"/>
    </source>
</evidence>
<dbReference type="FunFam" id="1.10.10.250:FF:000003">
    <property type="entry name" value="Mitochondrial ribosomal protein L11"/>
    <property type="match status" value="1"/>
</dbReference>
<dbReference type="STRING" id="574566.I0Z3W3"/>
<evidence type="ECO:0000256" key="3">
    <source>
        <dbReference type="ARBA" id="ARBA00023274"/>
    </source>
</evidence>
<evidence type="ECO:0000256" key="4">
    <source>
        <dbReference type="ARBA" id="ARBA00040104"/>
    </source>
</evidence>
<proteinExistence type="inferred from homology"/>
<keyword evidence="3 5" id="KW-0687">Ribonucleoprotein</keyword>
<dbReference type="InterPro" id="IPR000911">
    <property type="entry name" value="Ribosomal_uL11"/>
</dbReference>
<dbReference type="EMBL" id="AGSI01000004">
    <property type="protein sequence ID" value="EIE25332.1"/>
    <property type="molecule type" value="Genomic_DNA"/>
</dbReference>
<evidence type="ECO:0000313" key="9">
    <source>
        <dbReference type="Proteomes" id="UP000007264"/>
    </source>
</evidence>
<dbReference type="Pfam" id="PF00298">
    <property type="entry name" value="Ribosomal_L11"/>
    <property type="match status" value="1"/>
</dbReference>
<dbReference type="PANTHER" id="PTHR11661">
    <property type="entry name" value="60S RIBOSOMAL PROTEIN L12"/>
    <property type="match status" value="1"/>
</dbReference>
<dbReference type="GO" id="GO:0006412">
    <property type="term" value="P:translation"/>
    <property type="evidence" value="ECO:0007669"/>
    <property type="project" value="InterPro"/>
</dbReference>
<dbReference type="InterPro" id="IPR036796">
    <property type="entry name" value="Ribosomal_uL11_N_sf"/>
</dbReference>
<dbReference type="Gene3D" id="1.10.10.250">
    <property type="entry name" value="Ribosomal protein L11, C-terminal domain"/>
    <property type="match status" value="1"/>
</dbReference>
<evidence type="ECO:0000259" key="6">
    <source>
        <dbReference type="Pfam" id="PF00298"/>
    </source>
</evidence>
<organism evidence="8 9">
    <name type="scientific">Coccomyxa subellipsoidea (strain C-169)</name>
    <name type="common">Green microalga</name>
    <dbReference type="NCBI Taxonomy" id="574566"/>
    <lineage>
        <taxon>Eukaryota</taxon>
        <taxon>Viridiplantae</taxon>
        <taxon>Chlorophyta</taxon>
        <taxon>core chlorophytes</taxon>
        <taxon>Trebouxiophyceae</taxon>
        <taxon>Trebouxiophyceae incertae sedis</taxon>
        <taxon>Coccomyxaceae</taxon>
        <taxon>Coccomyxa</taxon>
        <taxon>Coccomyxa subellipsoidea</taxon>
    </lineage>
</organism>
<sequence length="152" mass="16437">MSKKVKTVAATIKLVIKAGQAKPAPPVGPALGQAGLNIMNFCKDFNAKTADMKDDAPIPVLLTAYSDKTFEYVMRTPPAMYFIKKAAGLDSASQRPGHQTAATISAKHIYEIAQIKHRDLEKNIPLESVCRSIVGTCKSMGIKVIPKPEQTL</sequence>
<dbReference type="InterPro" id="IPR036769">
    <property type="entry name" value="Ribosomal_uL11_C_sf"/>
</dbReference>
<dbReference type="GO" id="GO:0070180">
    <property type="term" value="F:large ribosomal subunit rRNA binding"/>
    <property type="evidence" value="ECO:0007669"/>
    <property type="project" value="TreeGrafter"/>
</dbReference>
<keyword evidence="9" id="KW-1185">Reference proteome</keyword>
<comment type="similarity">
    <text evidence="1 5">Belongs to the universal ribosomal protein uL11 family.</text>
</comment>
<dbReference type="KEGG" id="csl:COCSUDRAFT_13513"/>
<dbReference type="InterPro" id="IPR006519">
    <property type="entry name" value="Ribosomal_uL11_bac-typ"/>
</dbReference>
<dbReference type="GeneID" id="17043334"/>
<dbReference type="CDD" id="cd00349">
    <property type="entry name" value="Ribosomal_L11"/>
    <property type="match status" value="1"/>
</dbReference>
<comment type="caution">
    <text evidence="8">The sequence shown here is derived from an EMBL/GenBank/DDBJ whole genome shotgun (WGS) entry which is preliminary data.</text>
</comment>
<dbReference type="eggNOG" id="KOG3257">
    <property type="taxonomic scope" value="Eukaryota"/>
</dbReference>
<dbReference type="GO" id="GO:0015934">
    <property type="term" value="C:large ribosomal subunit"/>
    <property type="evidence" value="ECO:0007669"/>
    <property type="project" value="TreeGrafter"/>
</dbReference>
<dbReference type="SUPFAM" id="SSF46906">
    <property type="entry name" value="Ribosomal protein L11, C-terminal domain"/>
    <property type="match status" value="1"/>
</dbReference>
<dbReference type="HAMAP" id="MF_00736">
    <property type="entry name" value="Ribosomal_uL11"/>
    <property type="match status" value="1"/>
</dbReference>